<dbReference type="RefSeq" id="WP_093118281.1">
    <property type="nucleotide sequence ID" value="NZ_FNWJ01000002.1"/>
</dbReference>
<sequence>MQLARNIVLSTARTAERVSALMATALTALLLTAPAASAAGAVRDPGRWLLTGYTGLPTDYWQGLTGDGRFLFFAGFAQGIWRTDASGRRLDGRPQAIPADVAAAIGFNHIGDPGFERRRRRLLLPLECYVPGKGNTCQRGGLAVVDPDALAWRYLVLLDRREIAKAMWVEVAPDSELAWTSSGRDLLAYRTSEIAPARAWPTGRPLRAVRRLRGAVPPSGVTGAAFVGGRLFLAGQDAGFEVWAVDPRSGRRRLEIALGQVAGESEGLHYERLLGGQLHWLIAPLAAQPTFGRWVAMLHFVRASGRPGLLVRARVLAARAIAEGAEQLAKIEVRVSRRGRAVAGAVVAVAGFRARTDRRGVARLLVRTAAPGQYAALAHAGNWRGLSQRLVLGPPAPATVAVR</sequence>
<dbReference type="Proteomes" id="UP000222056">
    <property type="component" value="Unassembled WGS sequence"/>
</dbReference>
<dbReference type="OrthoDB" id="3343876at2"/>
<dbReference type="SUPFAM" id="SSF63829">
    <property type="entry name" value="Calcium-dependent phosphotriesterase"/>
    <property type="match status" value="1"/>
</dbReference>
<gene>
    <name evidence="2" type="ORF">SAMN02745716_1789</name>
</gene>
<proteinExistence type="predicted"/>
<dbReference type="EMBL" id="FNWJ01000002">
    <property type="protein sequence ID" value="SEH14940.1"/>
    <property type="molecule type" value="Genomic_DNA"/>
</dbReference>
<evidence type="ECO:0000313" key="3">
    <source>
        <dbReference type="Proteomes" id="UP000222056"/>
    </source>
</evidence>
<keyword evidence="3" id="KW-1185">Reference proteome</keyword>
<evidence type="ECO:0000256" key="1">
    <source>
        <dbReference type="SAM" id="SignalP"/>
    </source>
</evidence>
<name>A0A1H6FXD3_THEAL</name>
<organism evidence="2 3">
    <name type="scientific">Thermoleophilum album</name>
    <dbReference type="NCBI Taxonomy" id="29539"/>
    <lineage>
        <taxon>Bacteria</taxon>
        <taxon>Bacillati</taxon>
        <taxon>Actinomycetota</taxon>
        <taxon>Thermoleophilia</taxon>
        <taxon>Thermoleophilales</taxon>
        <taxon>Thermoleophilaceae</taxon>
        <taxon>Thermoleophilum</taxon>
    </lineage>
</organism>
<protein>
    <recommendedName>
        <fullName evidence="4">Carboxypeptidase regulatory-like domain-containing protein</fullName>
    </recommendedName>
</protein>
<evidence type="ECO:0000313" key="2">
    <source>
        <dbReference type="EMBL" id="SEH14940.1"/>
    </source>
</evidence>
<reference evidence="3" key="1">
    <citation type="submission" date="2016-10" db="EMBL/GenBank/DDBJ databases">
        <authorList>
            <person name="Varghese N."/>
            <person name="Submissions S."/>
        </authorList>
    </citation>
    <scope>NUCLEOTIDE SEQUENCE [LARGE SCALE GENOMIC DNA]</scope>
    <source>
        <strain evidence="3">ATCC 35263</strain>
    </source>
</reference>
<feature type="chain" id="PRO_5013897767" description="Carboxypeptidase regulatory-like domain-containing protein" evidence="1">
    <location>
        <begin position="39"/>
        <end position="403"/>
    </location>
</feature>
<accession>A0A1H6FXD3</accession>
<dbReference type="STRING" id="29539.SAMN02745716_1789"/>
<dbReference type="AlphaFoldDB" id="A0A1H6FXD3"/>
<keyword evidence="1" id="KW-0732">Signal</keyword>
<feature type="signal peptide" evidence="1">
    <location>
        <begin position="1"/>
        <end position="38"/>
    </location>
</feature>
<evidence type="ECO:0008006" key="4">
    <source>
        <dbReference type="Google" id="ProtNLM"/>
    </source>
</evidence>